<dbReference type="Proteomes" id="UP000501690">
    <property type="component" value="Linkage Group LG8"/>
</dbReference>
<reference evidence="1 2" key="1">
    <citation type="submission" date="2019-04" db="EMBL/GenBank/DDBJ databases">
        <title>An improved genome assembly and genetic linkage map for asparagus bean, Vigna unguiculata ssp. sesquipedialis.</title>
        <authorList>
            <person name="Xia Q."/>
            <person name="Zhang R."/>
            <person name="Dong Y."/>
        </authorList>
    </citation>
    <scope>NUCLEOTIDE SEQUENCE [LARGE SCALE GENOMIC DNA]</scope>
    <source>
        <tissue evidence="1">Leaf</tissue>
    </source>
</reference>
<gene>
    <name evidence="1" type="ORF">DEO72_LG8g1961</name>
</gene>
<accession>A0A4D6MUZ2</accession>
<organism evidence="1 2">
    <name type="scientific">Vigna unguiculata</name>
    <name type="common">Cowpea</name>
    <dbReference type="NCBI Taxonomy" id="3917"/>
    <lineage>
        <taxon>Eukaryota</taxon>
        <taxon>Viridiplantae</taxon>
        <taxon>Streptophyta</taxon>
        <taxon>Embryophyta</taxon>
        <taxon>Tracheophyta</taxon>
        <taxon>Spermatophyta</taxon>
        <taxon>Magnoliopsida</taxon>
        <taxon>eudicotyledons</taxon>
        <taxon>Gunneridae</taxon>
        <taxon>Pentapetalae</taxon>
        <taxon>rosids</taxon>
        <taxon>fabids</taxon>
        <taxon>Fabales</taxon>
        <taxon>Fabaceae</taxon>
        <taxon>Papilionoideae</taxon>
        <taxon>50 kb inversion clade</taxon>
        <taxon>NPAAA clade</taxon>
        <taxon>indigoferoid/millettioid clade</taxon>
        <taxon>Phaseoleae</taxon>
        <taxon>Vigna</taxon>
    </lineage>
</organism>
<proteinExistence type="predicted"/>
<evidence type="ECO:0000313" key="1">
    <source>
        <dbReference type="EMBL" id="QCE03929.1"/>
    </source>
</evidence>
<evidence type="ECO:0000313" key="2">
    <source>
        <dbReference type="Proteomes" id="UP000501690"/>
    </source>
</evidence>
<protein>
    <submittedName>
        <fullName evidence="1">Uncharacterized protein</fullName>
    </submittedName>
</protein>
<sequence>MGLGLKVNVGHVLGLEHDLGLGIYPSYKPCWDHIRKVTDKRFKVNLACLSLGGLDEAFETTSCLKDRELLYDVYRLARKASRTSPWNQIPQVFQKELNLEVRTMEDFGASKCNNVLGNQLGSSR</sequence>
<keyword evidence="2" id="KW-1185">Reference proteome</keyword>
<dbReference type="EMBL" id="CP039352">
    <property type="protein sequence ID" value="QCE03929.1"/>
    <property type="molecule type" value="Genomic_DNA"/>
</dbReference>
<name>A0A4D6MUZ2_VIGUN</name>
<dbReference type="AlphaFoldDB" id="A0A4D6MUZ2"/>